<name>A0A1X0QER8_9MICR</name>
<proteinExistence type="predicted"/>
<protein>
    <submittedName>
        <fullName evidence="5">RAD14</fullName>
    </submittedName>
</protein>
<dbReference type="VEuPathDB" id="MicrosporidiaDB:A0H76_2795"/>
<dbReference type="Gene3D" id="3.90.530.10">
    <property type="entry name" value="XPA C-terminal domain"/>
    <property type="match status" value="1"/>
</dbReference>
<comment type="subcellular location">
    <subcellularLocation>
        <location evidence="1">Nucleus</location>
    </subcellularLocation>
</comment>
<evidence type="ECO:0000313" key="6">
    <source>
        <dbReference type="Proteomes" id="UP000192501"/>
    </source>
</evidence>
<comment type="caution">
    <text evidence="5">The sequence shown here is derived from an EMBL/GenBank/DDBJ whole genome shotgun (WGS) entry which is preliminary data.</text>
</comment>
<evidence type="ECO:0000313" key="5">
    <source>
        <dbReference type="EMBL" id="ORD98277.1"/>
    </source>
</evidence>
<accession>A0A1X0QER8</accession>
<dbReference type="AlphaFoldDB" id="A0A1X0QER8"/>
<dbReference type="InterPro" id="IPR022656">
    <property type="entry name" value="XPA_C"/>
</dbReference>
<evidence type="ECO:0000259" key="4">
    <source>
        <dbReference type="Pfam" id="PF05181"/>
    </source>
</evidence>
<dbReference type="EMBL" id="LTAI01000841">
    <property type="protein sequence ID" value="ORD98277.1"/>
    <property type="molecule type" value="Genomic_DNA"/>
</dbReference>
<organism evidence="5 6">
    <name type="scientific">Hepatospora eriocheir</name>
    <dbReference type="NCBI Taxonomy" id="1081669"/>
    <lineage>
        <taxon>Eukaryota</taxon>
        <taxon>Fungi</taxon>
        <taxon>Fungi incertae sedis</taxon>
        <taxon>Microsporidia</taxon>
        <taxon>Hepatosporidae</taxon>
        <taxon>Hepatospora</taxon>
    </lineage>
</organism>
<dbReference type="GO" id="GO:0000715">
    <property type="term" value="P:nucleotide-excision repair, DNA damage recognition"/>
    <property type="evidence" value="ECO:0007669"/>
    <property type="project" value="TreeGrafter"/>
</dbReference>
<dbReference type="VEuPathDB" id="MicrosporidiaDB:HERIO_507"/>
<reference evidence="5 6" key="1">
    <citation type="journal article" date="2017" name="Environ. Microbiol.">
        <title>Decay of the glycolytic pathway and adaptation to intranuclear parasitism within Enterocytozoonidae microsporidia.</title>
        <authorList>
            <person name="Wiredu Boakye D."/>
            <person name="Jaroenlak P."/>
            <person name="Prachumwat A."/>
            <person name="Williams T.A."/>
            <person name="Bateman K.S."/>
            <person name="Itsathitphaisarn O."/>
            <person name="Sritunyalucksana K."/>
            <person name="Paszkiewicz K.H."/>
            <person name="Moore K.A."/>
            <person name="Stentiford G.D."/>
            <person name="Williams B.A."/>
        </authorList>
    </citation>
    <scope>NUCLEOTIDE SEQUENCE [LARGE SCALE GENOMIC DNA]</scope>
    <source>
        <strain evidence="6">canceri</strain>
    </source>
</reference>
<gene>
    <name evidence="5" type="primary">RAD14</name>
    <name evidence="5" type="ORF">A0H76_2795</name>
</gene>
<dbReference type="Pfam" id="PF05181">
    <property type="entry name" value="XPA_C"/>
    <property type="match status" value="1"/>
</dbReference>
<dbReference type="InterPro" id="IPR009061">
    <property type="entry name" value="DNA-bd_dom_put_sf"/>
</dbReference>
<dbReference type="PANTHER" id="PTHR10142:SF0">
    <property type="entry name" value="DNA REPAIR PROTEIN COMPLEMENTING XP-A CELLS"/>
    <property type="match status" value="1"/>
</dbReference>
<evidence type="ECO:0000256" key="3">
    <source>
        <dbReference type="ARBA" id="ARBA00023242"/>
    </source>
</evidence>
<dbReference type="InterPro" id="IPR037129">
    <property type="entry name" value="XPA_sf"/>
</dbReference>
<dbReference type="GO" id="GO:0003684">
    <property type="term" value="F:damaged DNA binding"/>
    <property type="evidence" value="ECO:0007669"/>
    <property type="project" value="InterPro"/>
</dbReference>
<sequence>MVKSNKNEGGFIQTEELKEHKYKLESCNIDNFKHCEFCNALIIDEEIYKTFNKRTCSSCRYDKIKLIPRTNAINDYLLTEEEMNQFKFITKKNPHKNAKGMMRLYLEETVREYAEKKYGDLDKIEELKEERSEKRMATKLAKLKKRVKSMKKRTFVNEEKIFHTHDFKINGKYGKCECGLEIEMDFIE</sequence>
<keyword evidence="3" id="KW-0539">Nucleus</keyword>
<dbReference type="GO" id="GO:0000110">
    <property type="term" value="C:nucleotide-excision repair factor 1 complex"/>
    <property type="evidence" value="ECO:0007669"/>
    <property type="project" value="TreeGrafter"/>
</dbReference>
<dbReference type="GO" id="GO:0006284">
    <property type="term" value="P:base-excision repair"/>
    <property type="evidence" value="ECO:0007669"/>
    <property type="project" value="TreeGrafter"/>
</dbReference>
<dbReference type="Proteomes" id="UP000192501">
    <property type="component" value="Unassembled WGS sequence"/>
</dbReference>
<keyword evidence="2" id="KW-0862">Zinc</keyword>
<evidence type="ECO:0000256" key="2">
    <source>
        <dbReference type="ARBA" id="ARBA00022833"/>
    </source>
</evidence>
<dbReference type="GO" id="GO:0070914">
    <property type="term" value="P:UV-damage excision repair"/>
    <property type="evidence" value="ECO:0007669"/>
    <property type="project" value="TreeGrafter"/>
</dbReference>
<dbReference type="PANTHER" id="PTHR10142">
    <property type="entry name" value="DNA REPAIR PROTEIN COMPLEMENTING XP-A CELLS"/>
    <property type="match status" value="1"/>
</dbReference>
<dbReference type="GO" id="GO:1901255">
    <property type="term" value="P:nucleotide-excision repair involved in interstrand cross-link repair"/>
    <property type="evidence" value="ECO:0007669"/>
    <property type="project" value="TreeGrafter"/>
</dbReference>
<feature type="domain" description="XPA C-terminal" evidence="4">
    <location>
        <begin position="63"/>
        <end position="110"/>
    </location>
</feature>
<dbReference type="SUPFAM" id="SSF46955">
    <property type="entry name" value="Putative DNA-binding domain"/>
    <property type="match status" value="1"/>
</dbReference>
<evidence type="ECO:0000256" key="1">
    <source>
        <dbReference type="ARBA" id="ARBA00004123"/>
    </source>
</evidence>
<dbReference type="InterPro" id="IPR000465">
    <property type="entry name" value="XPA/RAD14"/>
</dbReference>